<evidence type="ECO:0000256" key="5">
    <source>
        <dbReference type="ARBA" id="ARBA00023251"/>
    </source>
</evidence>
<feature type="transmembrane region" description="Helical" evidence="6">
    <location>
        <begin position="235"/>
        <end position="258"/>
    </location>
</feature>
<dbReference type="InterPro" id="IPR051784">
    <property type="entry name" value="Nod_factor_ABC_transporter"/>
</dbReference>
<dbReference type="InterPro" id="IPR000412">
    <property type="entry name" value="ABC_2_transport"/>
</dbReference>
<keyword evidence="3 6" id="KW-1133">Transmembrane helix</keyword>
<feature type="transmembrane region" description="Helical" evidence="6">
    <location>
        <begin position="185"/>
        <end position="206"/>
    </location>
</feature>
<dbReference type="PANTHER" id="PTHR43229">
    <property type="entry name" value="NODULATION PROTEIN J"/>
    <property type="match status" value="1"/>
</dbReference>
<keyword evidence="4 6" id="KW-0472">Membrane</keyword>
<organism evidence="8 10">
    <name type="scientific">Oerskovia enterophila</name>
    <dbReference type="NCBI Taxonomy" id="43678"/>
    <lineage>
        <taxon>Bacteria</taxon>
        <taxon>Bacillati</taxon>
        <taxon>Actinomycetota</taxon>
        <taxon>Actinomycetes</taxon>
        <taxon>Micrococcales</taxon>
        <taxon>Cellulomonadaceae</taxon>
        <taxon>Oerskovia</taxon>
    </lineage>
</organism>
<evidence type="ECO:0000256" key="4">
    <source>
        <dbReference type="ARBA" id="ARBA00023136"/>
    </source>
</evidence>
<dbReference type="Pfam" id="PF01061">
    <property type="entry name" value="ABC2_membrane"/>
    <property type="match status" value="1"/>
</dbReference>
<feature type="transmembrane region" description="Helical" evidence="6">
    <location>
        <begin position="38"/>
        <end position="58"/>
    </location>
</feature>
<dbReference type="InterPro" id="IPR013525">
    <property type="entry name" value="ABC2_TM"/>
</dbReference>
<dbReference type="GO" id="GO:0043190">
    <property type="term" value="C:ATP-binding cassette (ABC) transporter complex"/>
    <property type="evidence" value="ECO:0007669"/>
    <property type="project" value="InterPro"/>
</dbReference>
<dbReference type="GO" id="GO:0046677">
    <property type="term" value="P:response to antibiotic"/>
    <property type="evidence" value="ECO:0007669"/>
    <property type="project" value="UniProtKB-KW"/>
</dbReference>
<evidence type="ECO:0000259" key="7">
    <source>
        <dbReference type="Pfam" id="PF01061"/>
    </source>
</evidence>
<dbReference type="PANTHER" id="PTHR43229:SF2">
    <property type="entry name" value="NODULATION PROTEIN J"/>
    <property type="match status" value="1"/>
</dbReference>
<dbReference type="AlphaFoldDB" id="A0A163SJV6"/>
<feature type="transmembrane region" description="Helical" evidence="6">
    <location>
        <begin position="70"/>
        <end position="92"/>
    </location>
</feature>
<dbReference type="OrthoDB" id="3745966at2"/>
<gene>
    <name evidence="9" type="ORF">OERS_10870</name>
    <name evidence="8" type="ORF">OJAG_08210</name>
</gene>
<evidence type="ECO:0000313" key="10">
    <source>
        <dbReference type="Proteomes" id="UP000076447"/>
    </source>
</evidence>
<accession>A0A163SJV6</accession>
<reference evidence="9 11" key="2">
    <citation type="submission" date="2016-06" db="EMBL/GenBank/DDBJ databases">
        <title>Genome sequence of Oerskovia enterophila DSM 43852.</title>
        <authorList>
            <person name="Poehlein A."/>
            <person name="Jag V."/>
            <person name="Bengelsdorf F.R."/>
            <person name="Daniel R."/>
            <person name="Duerre P."/>
        </authorList>
    </citation>
    <scope>NUCLEOTIDE SEQUENCE [LARGE SCALE GENOMIC DNA]</scope>
    <source>
        <strain evidence="9 11">DSM 43852</strain>
    </source>
</reference>
<sequence length="267" mass="28482">MSTLDAVTTTPGVSGRPPSAATLTWIHLKYQFLETVRVPIAVLGNLLFPALAMFFFVVPQKEVADNPVAATTAVASLGLFAICSASLFTYGLGVAEDRALPFDPFLRSLPAGPAPRMIARILNGGIFSLFGLVPLILIGWLLTAATVTWSQLLAGVGTVLLVSVPFVLLGIAIGYSLSAKAALPVVQVILFPLAFAGGLFLPPFLFPPWLDTISMTTPTRAGRDLLVQALTGEPAYALAWVVLVGWTVVFAVLAVWAYRRDEGRRFK</sequence>
<dbReference type="GO" id="GO:0140359">
    <property type="term" value="F:ABC-type transporter activity"/>
    <property type="evidence" value="ECO:0007669"/>
    <property type="project" value="InterPro"/>
</dbReference>
<proteinExistence type="predicted"/>
<dbReference type="EMBL" id="LRIE01000050">
    <property type="protein sequence ID" value="KZM36500.1"/>
    <property type="molecule type" value="Genomic_DNA"/>
</dbReference>
<name>A0A163SJV6_9CELL</name>
<reference evidence="8 10" key="1">
    <citation type="submission" date="2016-01" db="EMBL/GenBank/DDBJ databases">
        <title>Genome sequence of Oerskovia enterophila VJag, an agar and cellulose degrading bacterium.</title>
        <authorList>
            <person name="Poehlein A."/>
            <person name="Jag V."/>
            <person name="Bengelsdorf F."/>
            <person name="Duerre P."/>
            <person name="Daniel R."/>
        </authorList>
    </citation>
    <scope>NUCLEOTIDE SEQUENCE [LARGE SCALE GENOMIC DNA]</scope>
    <source>
        <strain evidence="8 10">VJag</strain>
    </source>
</reference>
<evidence type="ECO:0000256" key="6">
    <source>
        <dbReference type="SAM" id="Phobius"/>
    </source>
</evidence>
<comment type="caution">
    <text evidence="8">The sequence shown here is derived from an EMBL/GenBank/DDBJ whole genome shotgun (WGS) entry which is preliminary data.</text>
</comment>
<dbReference type="RefSeq" id="WP_056644487.1">
    <property type="nucleotide sequence ID" value="NZ_LRIE01000050.1"/>
</dbReference>
<feature type="transmembrane region" description="Helical" evidence="6">
    <location>
        <begin position="126"/>
        <end position="146"/>
    </location>
</feature>
<dbReference type="PATRIC" id="fig|43678.3.peg.859"/>
<feature type="domain" description="ABC-2 type transporter transmembrane" evidence="7">
    <location>
        <begin position="23"/>
        <end position="228"/>
    </location>
</feature>
<comment type="subcellular location">
    <subcellularLocation>
        <location evidence="1">Membrane</location>
        <topology evidence="1">Multi-pass membrane protein</topology>
    </subcellularLocation>
</comment>
<dbReference type="Proteomes" id="UP000093412">
    <property type="component" value="Unassembled WGS sequence"/>
</dbReference>
<dbReference type="EMBL" id="MAQA01000009">
    <property type="protein sequence ID" value="OCI32115.1"/>
    <property type="molecule type" value="Genomic_DNA"/>
</dbReference>
<feature type="transmembrane region" description="Helical" evidence="6">
    <location>
        <begin position="152"/>
        <end position="173"/>
    </location>
</feature>
<evidence type="ECO:0000313" key="8">
    <source>
        <dbReference type="EMBL" id="KZM36500.1"/>
    </source>
</evidence>
<evidence type="ECO:0000256" key="2">
    <source>
        <dbReference type="ARBA" id="ARBA00022692"/>
    </source>
</evidence>
<dbReference type="Proteomes" id="UP000076447">
    <property type="component" value="Unassembled WGS sequence"/>
</dbReference>
<evidence type="ECO:0000313" key="9">
    <source>
        <dbReference type="EMBL" id="OCI32115.1"/>
    </source>
</evidence>
<keyword evidence="11" id="KW-1185">Reference proteome</keyword>
<evidence type="ECO:0000256" key="3">
    <source>
        <dbReference type="ARBA" id="ARBA00022989"/>
    </source>
</evidence>
<dbReference type="STRING" id="43678.OJAG_08210"/>
<evidence type="ECO:0000313" key="11">
    <source>
        <dbReference type="Proteomes" id="UP000093412"/>
    </source>
</evidence>
<keyword evidence="2 6" id="KW-0812">Transmembrane</keyword>
<evidence type="ECO:0000256" key="1">
    <source>
        <dbReference type="ARBA" id="ARBA00004141"/>
    </source>
</evidence>
<dbReference type="PIRSF" id="PIRSF006648">
    <property type="entry name" value="DrrB"/>
    <property type="match status" value="1"/>
</dbReference>
<protein>
    <submittedName>
        <fullName evidence="8">ABC-2 type transporter</fullName>
    </submittedName>
</protein>
<keyword evidence="5" id="KW-0046">Antibiotic resistance</keyword>